<organism evidence="1 2">
    <name type="scientific">Dromaius novaehollandiae</name>
    <name type="common">Emu</name>
    <dbReference type="NCBI Taxonomy" id="8790"/>
    <lineage>
        <taxon>Eukaryota</taxon>
        <taxon>Metazoa</taxon>
        <taxon>Chordata</taxon>
        <taxon>Craniata</taxon>
        <taxon>Vertebrata</taxon>
        <taxon>Euteleostomi</taxon>
        <taxon>Archelosauria</taxon>
        <taxon>Archosauria</taxon>
        <taxon>Dinosauria</taxon>
        <taxon>Saurischia</taxon>
        <taxon>Theropoda</taxon>
        <taxon>Coelurosauria</taxon>
        <taxon>Aves</taxon>
        <taxon>Palaeognathae</taxon>
        <taxon>Casuariiformes</taxon>
        <taxon>Dromaiidae</taxon>
        <taxon>Dromaius</taxon>
    </lineage>
</organism>
<sequence>GTSCREISCSCSWSTSQSGIILQRNPSINNPTGDSCQSLVSPKESGHVATVLSHWLQTLELSSQQPSARGVRFYQAASNRQKRLMHCDFCTKCGFRAVNETPDFLSAGRWHVTGRGADVQCHGHLSHRRTSSGAVGAAGELGRAREPAGFVVVGPLCCPTACGSQSLRSSQ</sequence>
<evidence type="ECO:0000313" key="1">
    <source>
        <dbReference type="Ensembl" id="ENSDNVP00000000900.1"/>
    </source>
</evidence>
<keyword evidence="2" id="KW-1185">Reference proteome</keyword>
<dbReference type="Proteomes" id="UP000694423">
    <property type="component" value="Unplaced"/>
</dbReference>
<reference evidence="1" key="2">
    <citation type="submission" date="2025-09" db="UniProtKB">
        <authorList>
            <consortium name="Ensembl"/>
        </authorList>
    </citation>
    <scope>IDENTIFICATION</scope>
</reference>
<dbReference type="Ensembl" id="ENSDNVT00000001089.1">
    <property type="protein sequence ID" value="ENSDNVP00000000900.1"/>
    <property type="gene ID" value="ENSDNVG00000000678.1"/>
</dbReference>
<proteinExistence type="predicted"/>
<name>A0A8C4P209_DRONO</name>
<accession>A0A8C4P209</accession>
<dbReference type="AlphaFoldDB" id="A0A8C4P209"/>
<reference evidence="1" key="1">
    <citation type="submission" date="2025-08" db="UniProtKB">
        <authorList>
            <consortium name="Ensembl"/>
        </authorList>
    </citation>
    <scope>IDENTIFICATION</scope>
</reference>
<evidence type="ECO:0000313" key="2">
    <source>
        <dbReference type="Proteomes" id="UP000694423"/>
    </source>
</evidence>
<protein>
    <submittedName>
        <fullName evidence="1">Uncharacterized protein</fullName>
    </submittedName>
</protein>